<dbReference type="Proteomes" id="UP000481872">
    <property type="component" value="Unassembled WGS sequence"/>
</dbReference>
<gene>
    <name evidence="1" type="ORF">G3M99_02800</name>
</gene>
<evidence type="ECO:0000313" key="2">
    <source>
        <dbReference type="Proteomes" id="UP000481872"/>
    </source>
</evidence>
<protein>
    <recommendedName>
        <fullName evidence="3">DUF3137 domain-containing protein</fullName>
    </recommendedName>
</protein>
<proteinExistence type="predicted"/>
<evidence type="ECO:0008006" key="3">
    <source>
        <dbReference type="Google" id="ProtNLM"/>
    </source>
</evidence>
<name>A0A6M0H2E5_9CLOT</name>
<accession>A0A6M0H2E5</accession>
<dbReference type="EMBL" id="JAAGPU010000002">
    <property type="protein sequence ID" value="NEU03802.1"/>
    <property type="molecule type" value="Genomic_DNA"/>
</dbReference>
<dbReference type="RefSeq" id="WP_061995911.1">
    <property type="nucleotide sequence ID" value="NZ_JAAGPU010000002.1"/>
</dbReference>
<evidence type="ECO:0000313" key="1">
    <source>
        <dbReference type="EMBL" id="NEU03802.1"/>
    </source>
</evidence>
<sequence>MNRIKSISGPNKEEVWEWVSDKINGKITVSANKGRKIEAKYKKWPIVMEYYTMMAGNIPISYTRVRATFTNIDGFKFKITNRNSLNTIGEDLDMKKFTELDKDLIERFIIMTNNVQGIKPILENKYIMDTLSSYNKFVLEIKELDDCGKNLGNYSNEIVFRTSGIIKNGEQLKQLYNTVCKTLDNLA</sequence>
<reference evidence="1 2" key="1">
    <citation type="submission" date="2020-02" db="EMBL/GenBank/DDBJ databases">
        <title>Genome assembly of a novel Clostridium senegalense strain.</title>
        <authorList>
            <person name="Gupta T.B."/>
            <person name="Jauregui R."/>
            <person name="Maclean P."/>
            <person name="Nawarathana A."/>
            <person name="Brightwell G."/>
        </authorList>
    </citation>
    <scope>NUCLEOTIDE SEQUENCE [LARGE SCALE GENOMIC DNA]</scope>
    <source>
        <strain evidence="1 2">AGRFS4</strain>
    </source>
</reference>
<keyword evidence="2" id="KW-1185">Reference proteome</keyword>
<comment type="caution">
    <text evidence="1">The sequence shown here is derived from an EMBL/GenBank/DDBJ whole genome shotgun (WGS) entry which is preliminary data.</text>
</comment>
<dbReference type="AlphaFoldDB" id="A0A6M0H2E5"/>
<organism evidence="1 2">
    <name type="scientific">Clostridium senegalense</name>
    <dbReference type="NCBI Taxonomy" id="1465809"/>
    <lineage>
        <taxon>Bacteria</taxon>
        <taxon>Bacillati</taxon>
        <taxon>Bacillota</taxon>
        <taxon>Clostridia</taxon>
        <taxon>Eubacteriales</taxon>
        <taxon>Clostridiaceae</taxon>
        <taxon>Clostridium</taxon>
    </lineage>
</organism>